<protein>
    <recommendedName>
        <fullName evidence="1">CHK kinase-like domain-containing protein</fullName>
    </recommendedName>
</protein>
<dbReference type="eggNOG" id="COG2334">
    <property type="taxonomic scope" value="Bacteria"/>
</dbReference>
<proteinExistence type="predicted"/>
<evidence type="ECO:0000259" key="1">
    <source>
        <dbReference type="SMART" id="SM00587"/>
    </source>
</evidence>
<dbReference type="Pfam" id="PF01636">
    <property type="entry name" value="APH"/>
    <property type="match status" value="1"/>
</dbReference>
<dbReference type="InterPro" id="IPR015897">
    <property type="entry name" value="CHK_kinase-like"/>
</dbReference>
<dbReference type="PANTHER" id="PTHR11012">
    <property type="entry name" value="PROTEIN KINASE-LIKE DOMAIN-CONTAINING"/>
    <property type="match status" value="1"/>
</dbReference>
<dbReference type="EMBL" id="AEVS01000065">
    <property type="protein sequence ID" value="EGA65627.1"/>
    <property type="molecule type" value="Genomic_DNA"/>
</dbReference>
<dbReference type="InterPro" id="IPR002575">
    <property type="entry name" value="Aminoglycoside_PTrfase"/>
</dbReference>
<keyword evidence="3" id="KW-1185">Reference proteome</keyword>
<evidence type="ECO:0000313" key="2">
    <source>
        <dbReference type="EMBL" id="EGA65627.1"/>
    </source>
</evidence>
<dbReference type="Gene3D" id="3.90.1200.10">
    <property type="match status" value="1"/>
</dbReference>
<reference evidence="2 3" key="1">
    <citation type="journal article" date="2012" name="Int. J. Syst. Evol. Microbiol.">
        <title>Vibrio caribbeanicus sp. nov., isolated from the marine sponge Scleritoderma cyanea.</title>
        <authorList>
            <person name="Hoffmann M."/>
            <person name="Monday S.R."/>
            <person name="Allard M.W."/>
            <person name="Strain E.A."/>
            <person name="Whittaker P."/>
            <person name="Naum M."/>
            <person name="McCarthy P.J."/>
            <person name="Lopez J.V."/>
            <person name="Fischer M."/>
            <person name="Brown E.W."/>
        </authorList>
    </citation>
    <scope>NUCLEOTIDE SEQUENCE [LARGE SCALE GENOMIC DNA]</scope>
    <source>
        <strain evidence="2 3">LMG 20546</strain>
    </source>
</reference>
<dbReference type="InterPro" id="IPR011009">
    <property type="entry name" value="Kinase-like_dom_sf"/>
</dbReference>
<name>E8LUJ8_9VIBR</name>
<dbReference type="AlphaFoldDB" id="E8LUJ8"/>
<dbReference type="SMART" id="SM00587">
    <property type="entry name" value="CHK"/>
    <property type="match status" value="1"/>
</dbReference>
<dbReference type="OrthoDB" id="9769860at2"/>
<dbReference type="SUPFAM" id="SSF56112">
    <property type="entry name" value="Protein kinase-like (PK-like)"/>
    <property type="match status" value="1"/>
</dbReference>
<organism evidence="2 3">
    <name type="scientific">Vibrio brasiliensis LMG 20546</name>
    <dbReference type="NCBI Taxonomy" id="945543"/>
    <lineage>
        <taxon>Bacteria</taxon>
        <taxon>Pseudomonadati</taxon>
        <taxon>Pseudomonadota</taxon>
        <taxon>Gammaproteobacteria</taxon>
        <taxon>Vibrionales</taxon>
        <taxon>Vibrionaceae</taxon>
        <taxon>Vibrio</taxon>
        <taxon>Vibrio oreintalis group</taxon>
    </lineage>
</organism>
<comment type="caution">
    <text evidence="2">The sequence shown here is derived from an EMBL/GenBank/DDBJ whole genome shotgun (WGS) entry which is preliminary data.</text>
</comment>
<dbReference type="STRING" id="945543.VIBR0546_10424"/>
<dbReference type="PANTHER" id="PTHR11012:SF30">
    <property type="entry name" value="PROTEIN KINASE-LIKE DOMAIN-CONTAINING"/>
    <property type="match status" value="1"/>
</dbReference>
<sequence>MNQDFYLPLISELGYRNINSLEVLQTLWGGYGQLVRLHLDGGSIIVKHIQLPQPAHHPRGWNTELSHQRKLRSYQVELNWYQNTAGNCFARVPKPLKVIQHDDELLLVMEDLKQAGFSEVVTQASKSHLSACLRWLAEFHAQHIGHTGEELWEVGTYWHLDTRPDELLALKDSELKQQAKRIDQVLRDAPYQTLVHGDAKLANFCFTPDGQQAAAVDFQYIGRGCAMKDVALFISSAVEPEQCEELEEWLLDEYFAHLESAVKTHQPELSAEDVELAWRPLFAIAWADFQRFVKGWSPGHWKINPYTEGLKERALDMLKAYPER</sequence>
<dbReference type="Proteomes" id="UP000004371">
    <property type="component" value="Unassembled WGS sequence"/>
</dbReference>
<accession>E8LUJ8</accession>
<evidence type="ECO:0000313" key="3">
    <source>
        <dbReference type="Proteomes" id="UP000004371"/>
    </source>
</evidence>
<feature type="domain" description="CHK kinase-like" evidence="1">
    <location>
        <begin position="107"/>
        <end position="264"/>
    </location>
</feature>
<dbReference type="RefSeq" id="WP_006879508.1">
    <property type="nucleotide sequence ID" value="NZ_AEVS01000065.1"/>
</dbReference>
<gene>
    <name evidence="2" type="ORF">VIBR0546_10424</name>
</gene>